<dbReference type="EMBL" id="CP004354">
    <property type="protein sequence ID" value="AGG66606.1"/>
    <property type="molecule type" value="Genomic_DNA"/>
</dbReference>
<feature type="signal peptide" evidence="4">
    <location>
        <begin position="1"/>
        <end position="21"/>
    </location>
</feature>
<dbReference type="KEGG" id="ccn:H924_05810"/>
<dbReference type="AlphaFoldDB" id="M1TQI2"/>
<comment type="similarity">
    <text evidence="2">Belongs to the bacterial solute-binding protein 2 family.</text>
</comment>
<dbReference type="PATRIC" id="fig|1121353.3.peg.1188"/>
<reference evidence="6 7" key="1">
    <citation type="submission" date="2013-02" db="EMBL/GenBank/DDBJ databases">
        <title>The complete genome sequence of Corynebacterium callunae DSM 20147.</title>
        <authorList>
            <person name="Ruckert C."/>
            <person name="Albersmeier A."/>
            <person name="Kalinowski J."/>
        </authorList>
    </citation>
    <scope>NUCLEOTIDE SEQUENCE [LARGE SCALE GENOMIC DNA]</scope>
    <source>
        <strain evidence="6 7">DSM 20147</strain>
    </source>
</reference>
<evidence type="ECO:0000256" key="1">
    <source>
        <dbReference type="ARBA" id="ARBA00004196"/>
    </source>
</evidence>
<feature type="domain" description="Periplasmic binding protein" evidence="5">
    <location>
        <begin position="41"/>
        <end position="293"/>
    </location>
</feature>
<dbReference type="GO" id="GO:0030246">
    <property type="term" value="F:carbohydrate binding"/>
    <property type="evidence" value="ECO:0007669"/>
    <property type="project" value="UniProtKB-ARBA"/>
</dbReference>
<evidence type="ECO:0000313" key="6">
    <source>
        <dbReference type="EMBL" id="AGG66606.1"/>
    </source>
</evidence>
<feature type="chain" id="PRO_5038660325" description="Periplasmic binding protein domain-containing protein" evidence="4">
    <location>
        <begin position="22"/>
        <end position="314"/>
    </location>
</feature>
<evidence type="ECO:0000259" key="5">
    <source>
        <dbReference type="Pfam" id="PF13407"/>
    </source>
</evidence>
<dbReference type="eggNOG" id="COG1879">
    <property type="taxonomic scope" value="Bacteria"/>
</dbReference>
<proteinExistence type="inferred from homology"/>
<evidence type="ECO:0000256" key="4">
    <source>
        <dbReference type="SAM" id="SignalP"/>
    </source>
</evidence>
<protein>
    <recommendedName>
        <fullName evidence="5">Periplasmic binding protein domain-containing protein</fullName>
    </recommendedName>
</protein>
<dbReference type="CDD" id="cd06323">
    <property type="entry name" value="PBP1_ribose_binding"/>
    <property type="match status" value="1"/>
</dbReference>
<name>M1TQI2_9CORY</name>
<evidence type="ECO:0000313" key="7">
    <source>
        <dbReference type="Proteomes" id="UP000011760"/>
    </source>
</evidence>
<keyword evidence="7" id="KW-1185">Reference proteome</keyword>
<organism evidence="6 7">
    <name type="scientific">Corynebacterium callunae DSM 20147</name>
    <dbReference type="NCBI Taxonomy" id="1121353"/>
    <lineage>
        <taxon>Bacteria</taxon>
        <taxon>Bacillati</taxon>
        <taxon>Actinomycetota</taxon>
        <taxon>Actinomycetes</taxon>
        <taxon>Mycobacteriales</taxon>
        <taxon>Corynebacteriaceae</taxon>
        <taxon>Corynebacterium</taxon>
    </lineage>
</organism>
<dbReference type="SUPFAM" id="SSF53822">
    <property type="entry name" value="Periplasmic binding protein-like I"/>
    <property type="match status" value="1"/>
</dbReference>
<comment type="subcellular location">
    <subcellularLocation>
        <location evidence="1">Cell envelope</location>
    </subcellularLocation>
</comment>
<dbReference type="PANTHER" id="PTHR46847">
    <property type="entry name" value="D-ALLOSE-BINDING PERIPLASMIC PROTEIN-RELATED"/>
    <property type="match status" value="1"/>
</dbReference>
<keyword evidence="3 4" id="KW-0732">Signal</keyword>
<sequence>MNARKILALTTSVALAFSVAACNRESADTSAEGGATEGSITLALSTQTNPFFVQLRDGAQEKADELGVTLNVQDASDDAATQANQLNNAVTTGAGVVIVNPTDSDAVVPSVEALNQAEIPVVAVDRSSNGGEISSFVASDNVAGGAQAAAAMAEAIGGEGEIIILQGIAGSSASRDRGKGFEEEIAKHSGITVAAKQTANFDRAEGLDVTTNLLQAHPNVKAIFAENDEMALGAIEALGDRAGKDVMVVGFDGTSDGLTAVEDGRMLATIAQQPEELGAKAVEEAAKLLRGEEAQADVPVEVVTVKLDNVVDFK</sequence>
<gene>
    <name evidence="6" type="ORF">H924_05810</name>
</gene>
<dbReference type="GO" id="GO:0030313">
    <property type="term" value="C:cell envelope"/>
    <property type="evidence" value="ECO:0007669"/>
    <property type="project" value="UniProtKB-SubCell"/>
</dbReference>
<evidence type="ECO:0000256" key="2">
    <source>
        <dbReference type="ARBA" id="ARBA00007639"/>
    </source>
</evidence>
<dbReference type="OrthoDB" id="9813037at2"/>
<dbReference type="Gene3D" id="3.40.50.2300">
    <property type="match status" value="2"/>
</dbReference>
<dbReference type="Pfam" id="PF13407">
    <property type="entry name" value="Peripla_BP_4"/>
    <property type="match status" value="1"/>
</dbReference>
<dbReference type="HOGENOM" id="CLU_037628_3_2_11"/>
<dbReference type="InterPro" id="IPR025997">
    <property type="entry name" value="SBP_2_dom"/>
</dbReference>
<accession>M1TQI2</accession>
<dbReference type="InterPro" id="IPR028082">
    <property type="entry name" value="Peripla_BP_I"/>
</dbReference>
<dbReference type="PROSITE" id="PS51257">
    <property type="entry name" value="PROKAR_LIPOPROTEIN"/>
    <property type="match status" value="1"/>
</dbReference>
<dbReference type="PANTHER" id="PTHR46847:SF1">
    <property type="entry name" value="D-ALLOSE-BINDING PERIPLASMIC PROTEIN-RELATED"/>
    <property type="match status" value="1"/>
</dbReference>
<evidence type="ECO:0000256" key="3">
    <source>
        <dbReference type="ARBA" id="ARBA00022729"/>
    </source>
</evidence>
<dbReference type="Proteomes" id="UP000011760">
    <property type="component" value="Chromosome"/>
</dbReference>
<dbReference type="STRING" id="1121353.H924_05810"/>
<dbReference type="RefSeq" id="WP_015651038.1">
    <property type="nucleotide sequence ID" value="NC_020506.1"/>
</dbReference>